<sequence length="149" mass="16911">MRKLGLLIGSLSLIFASNILPSEIGNCYLEKYFSSQNPPIPLNDNIKEIAKYNCSGNIIYIGIKNKIPGILKLNINSDSKNFLLTHTMLKNYPTAIYIDKNLKKGTIAIKLNDKYSIIVFFKGTNYQAILNQLKNLDFEKIKEEISYSN</sequence>
<dbReference type="EMBL" id="CP040463">
    <property type="protein sequence ID" value="QCT95313.1"/>
    <property type="molecule type" value="Genomic_DNA"/>
</dbReference>
<protein>
    <submittedName>
        <fullName evidence="1">Uncharacterized protein</fullName>
    </submittedName>
</protein>
<reference evidence="1 2" key="1">
    <citation type="submission" date="2019-05" db="EMBL/GenBank/DDBJ databases">
        <title>A comparative analysis of the Nautiliaceae.</title>
        <authorList>
            <person name="Grosche A."/>
            <person name="Smedile F."/>
            <person name="Vetriani C."/>
        </authorList>
    </citation>
    <scope>NUCLEOTIDE SEQUENCE [LARGE SCALE GENOMIC DNA]</scope>
    <source>
        <strain evidence="1 2">TB-2</strain>
    </source>
</reference>
<proteinExistence type="predicted"/>
<dbReference type="RefSeq" id="WP_138323869.1">
    <property type="nucleotide sequence ID" value="NZ_CP040463.1"/>
</dbReference>
<dbReference type="Proteomes" id="UP000306825">
    <property type="component" value="Chromosome"/>
</dbReference>
<accession>A0ABX5VAM6</accession>
<name>A0ABX5VAM6_9BACT</name>
<evidence type="ECO:0000313" key="2">
    <source>
        <dbReference type="Proteomes" id="UP000306825"/>
    </source>
</evidence>
<keyword evidence="2" id="KW-1185">Reference proteome</keyword>
<gene>
    <name evidence="1" type="ORF">FE773_08940</name>
</gene>
<organism evidence="1 2">
    <name type="scientific">Caminibacter mediatlanticus TB-2</name>
    <dbReference type="NCBI Taxonomy" id="391592"/>
    <lineage>
        <taxon>Bacteria</taxon>
        <taxon>Pseudomonadati</taxon>
        <taxon>Campylobacterota</taxon>
        <taxon>Epsilonproteobacteria</taxon>
        <taxon>Nautiliales</taxon>
        <taxon>Nautiliaceae</taxon>
        <taxon>Caminibacter</taxon>
    </lineage>
</organism>
<evidence type="ECO:0000313" key="1">
    <source>
        <dbReference type="EMBL" id="QCT95313.1"/>
    </source>
</evidence>